<dbReference type="InterPro" id="IPR002104">
    <property type="entry name" value="Integrase_catalytic"/>
</dbReference>
<accession>A0AAW6UXW0</accession>
<evidence type="ECO:0000256" key="1">
    <source>
        <dbReference type="ARBA" id="ARBA00023172"/>
    </source>
</evidence>
<dbReference type="GO" id="GO:0015074">
    <property type="term" value="P:DNA integration"/>
    <property type="evidence" value="ECO:0007669"/>
    <property type="project" value="InterPro"/>
</dbReference>
<evidence type="ECO:0000259" key="2">
    <source>
        <dbReference type="PROSITE" id="PS51898"/>
    </source>
</evidence>
<dbReference type="InterPro" id="IPR013762">
    <property type="entry name" value="Integrase-like_cat_sf"/>
</dbReference>
<evidence type="ECO:0000313" key="3">
    <source>
        <dbReference type="EMBL" id="MDK1685271.1"/>
    </source>
</evidence>
<dbReference type="PROSITE" id="PS51898">
    <property type="entry name" value="TYR_RECOMBINASE"/>
    <property type="match status" value="1"/>
</dbReference>
<keyword evidence="1" id="KW-0233">DNA recombination</keyword>
<sequence>MKSYLKKSYLKKLLKWIKQNENIEEKELIQALFLLRAHYSLAGIVVICQRIFTLIGDDELPEFRDELNTLKIISRLQDSDQYSHFFSETTDRNRHKLTPLRPYTGDSGICDLLLIQAGLSRNNERFDSVIIWFLEQIFYFQKNVNILELYRNYLKGDGSIKLKDQKGSRVYNAFLAIRLLGDPSNEDILEQVTELLIQNSPEQLIQLMSDRSEDKRLKEVFYPLKLFLSQIWQKKQLMNKKKRREFLHRIGLKHQKLILQRYGSLSMAIQPLEDMDEIHRGLISEVFEDDEIEEDETPLEPLFTFFLAEQSDLIRGLYASKSIFQHVEATNVGLVWTKWRLSLNSIQEVLRLCQPSKANTSLILRAKLALILSLLTGRSVTELTAPCFSQNTDQNNIAIQYDNTLSAYVLSVLAGTPTLKTKPEESKFHVPWTKKLHLVLPSELNDLVSQVKNLGIKTRQPAVEREVRRLINSVPKELDVSLKSIRDILPRLLYEHSQGDLAVVKAVTNASDRNYDNLIHYASFEQRQLEQLWADCLRTIKIDIPEYMHSSSERVGSPIGIKIVEIQNEITRIKKRINQASEQEDWQVLFDNLTLYTALWMNLATAGRGIKQPFPKWISQQGWALIQDKHHQDESTDRYVPLTAALIKQIQGLRGLMGMLGEQVEARVDLSSYAVQLCDPHQIEGLVRNWARKLVRSDHNQLPGRFKDAGLGHWVRGRYPWDMLSVFPVSAFKQQWLDVQENLQKQLGFECLDVFDFLKTQNIPTFVLTQETKAVQAETKLRIQYSENDVKEWLKNSEYESYCQLIFEKNPEPQVALELGHVLALNLAKNTKVDLPQAIKTYCAYIRDKTKIPLFVQLPQKANRTWLTYENSFSTWCYIEQNLLDLIQKDLEHLPEHQNCDVEIGRLLVVLSMYSQLCRVSHLQAMLEFIASDQHIVAMGNSRLVELTVNNDRSVTKIRRTVLLSPYVSTLILVDRQYLQPRLKEILAQPRNQQRTAWQKCFTAYLKQIGLKSTLSLAQWLKALQQNVMLNSTPLIAGYISGQVLTEDLSINELLRLSEYEKLTTGLDSTEPESEIEIGDEQLHLSDILAMIQQLKGESRSSIWLKQLANNKTNHYSVNLLTCFVQWLILRCDAEELSLQNRNMIHLHLAIVSAGILGFSEDLTKDSQIDEDVFQKWMELTQEHFPHRKHLAAWNRFRDFLIQLNDDRIKLHKRTAHQASAKVFSKNEVQQIVQILQSVESGVNDAALRLEIQRHFRLSAAMGVRRSETLHLRPLDIDEDMLRIRPYGEHQLKTLGSERVVPMNLLSQTIKKGLDDIYKNKKYSILMSDENSEHRPFFDQISQILKKVTGDVDLSLHHLRHTFASAYTLKCLQTVVDFKALTIELPWLQNWMPSNEQFNTLVGNEGQVGQGIKAISRVLGHLHESTTLKHYVHILFLATYAYSMQQQQPNLHTAFFKRVMSRSNLFRHFQAIHQQNGNLKYELRDTIEKYVLKKRQSQRWVIYAQKRGNSTGKVIKHELFQKFEDIERYLISGQGQPRLNIESWKRALITMANIPSGKRGSNIGRHPLSTQGKLARLPELLSTVDFNSAQEILERFDYLEQNQSETYNWLIKKWLYESNVTKVLMHFTAEDEPMLSILTEHQFFPIVMKHNKYDYFRIMSQQASLSAVRWVLAWLSVRYLVIRDHIRI</sequence>
<keyword evidence="3" id="KW-0614">Plasmid</keyword>
<dbReference type="InterPro" id="IPR011010">
    <property type="entry name" value="DNA_brk_join_enz"/>
</dbReference>
<feature type="domain" description="Tyr recombinase" evidence="2">
    <location>
        <begin position="1219"/>
        <end position="1444"/>
    </location>
</feature>
<comment type="caution">
    <text evidence="3">The sequence shown here is derived from an EMBL/GenBank/DDBJ whole genome shotgun (WGS) entry which is preliminary data.</text>
</comment>
<dbReference type="EMBL" id="JASKNE010000005">
    <property type="protein sequence ID" value="MDK1685271.1"/>
    <property type="molecule type" value="Genomic_DNA"/>
</dbReference>
<dbReference type="GO" id="GO:0006310">
    <property type="term" value="P:DNA recombination"/>
    <property type="evidence" value="ECO:0007669"/>
    <property type="project" value="UniProtKB-KW"/>
</dbReference>
<protein>
    <submittedName>
        <fullName evidence="3">Tyrosine-type recombinase/integrase</fullName>
    </submittedName>
</protein>
<dbReference type="RefSeq" id="WP_284067848.1">
    <property type="nucleotide sequence ID" value="NZ_JASKNE010000005.1"/>
</dbReference>
<dbReference type="SUPFAM" id="SSF56349">
    <property type="entry name" value="DNA breaking-rejoining enzymes"/>
    <property type="match status" value="1"/>
</dbReference>
<evidence type="ECO:0000313" key="4">
    <source>
        <dbReference type="Proteomes" id="UP001241935"/>
    </source>
</evidence>
<dbReference type="Pfam" id="PF00589">
    <property type="entry name" value="Phage_integrase"/>
    <property type="match status" value="1"/>
</dbReference>
<organism evidence="3 4">
    <name type="scientific">Acinetobacter terrestris</name>
    <dbReference type="NCBI Taxonomy" id="2529843"/>
    <lineage>
        <taxon>Bacteria</taxon>
        <taxon>Pseudomonadati</taxon>
        <taxon>Pseudomonadota</taxon>
        <taxon>Gammaproteobacteria</taxon>
        <taxon>Moraxellales</taxon>
        <taxon>Moraxellaceae</taxon>
        <taxon>Acinetobacter</taxon>
        <taxon>Acinetobacter Taxon 24</taxon>
    </lineage>
</organism>
<dbReference type="Gene3D" id="1.10.443.10">
    <property type="entry name" value="Intergrase catalytic core"/>
    <property type="match status" value="1"/>
</dbReference>
<dbReference type="Proteomes" id="UP001241935">
    <property type="component" value="Unassembled WGS sequence"/>
</dbReference>
<gene>
    <name evidence="3" type="ORF">QOR41_16000</name>
</gene>
<proteinExistence type="predicted"/>
<name>A0AAW6UXW0_9GAMM</name>
<dbReference type="GO" id="GO:0003677">
    <property type="term" value="F:DNA binding"/>
    <property type="evidence" value="ECO:0007669"/>
    <property type="project" value="InterPro"/>
</dbReference>
<reference evidence="3" key="1">
    <citation type="submission" date="2023-04" db="EMBL/GenBank/DDBJ databases">
        <title>The environmental microbiomes in feedlot watering bowls are a reservoir of florfenicol resistance for bovine respiratory disease pathogens.</title>
        <authorList>
            <person name="Kos D.W."/>
            <person name="Ruzzini A.C."/>
            <person name="Schreiner B."/>
            <person name="Jelinski M.D."/>
        </authorList>
    </citation>
    <scope>NUCLEOTIDE SEQUENCE</scope>
    <source>
        <strain evidence="3">WB3</strain>
        <plasmid evidence="3">unnamed1</plasmid>
    </source>
</reference>
<geneLocation type="plasmid" evidence="3">
    <name>unnamed1</name>
</geneLocation>